<dbReference type="AlphaFoldDB" id="A0ABD1MIB2"/>
<dbReference type="Proteomes" id="UP001603857">
    <property type="component" value="Unassembled WGS sequence"/>
</dbReference>
<name>A0ABD1MIB2_9FABA</name>
<dbReference type="EMBL" id="JBGMDY010000005">
    <property type="protein sequence ID" value="KAL2335526.1"/>
    <property type="molecule type" value="Genomic_DNA"/>
</dbReference>
<evidence type="ECO:0000313" key="1">
    <source>
        <dbReference type="EMBL" id="KAL2335526.1"/>
    </source>
</evidence>
<comment type="caution">
    <text evidence="1">The sequence shown here is derived from an EMBL/GenBank/DDBJ whole genome shotgun (WGS) entry which is preliminary data.</text>
</comment>
<gene>
    <name evidence="1" type="ORF">Fmac_016739</name>
</gene>
<reference evidence="1 2" key="1">
    <citation type="submission" date="2024-08" db="EMBL/GenBank/DDBJ databases">
        <title>Insights into the chromosomal genome structure of Flemingia macrophylla.</title>
        <authorList>
            <person name="Ding Y."/>
            <person name="Zhao Y."/>
            <person name="Bi W."/>
            <person name="Wu M."/>
            <person name="Zhao G."/>
            <person name="Gong Y."/>
            <person name="Li W."/>
            <person name="Zhang P."/>
        </authorList>
    </citation>
    <scope>NUCLEOTIDE SEQUENCE [LARGE SCALE GENOMIC DNA]</scope>
    <source>
        <strain evidence="1">DYQJB</strain>
        <tissue evidence="1">Leaf</tissue>
    </source>
</reference>
<organism evidence="1 2">
    <name type="scientific">Flemingia macrophylla</name>
    <dbReference type="NCBI Taxonomy" id="520843"/>
    <lineage>
        <taxon>Eukaryota</taxon>
        <taxon>Viridiplantae</taxon>
        <taxon>Streptophyta</taxon>
        <taxon>Embryophyta</taxon>
        <taxon>Tracheophyta</taxon>
        <taxon>Spermatophyta</taxon>
        <taxon>Magnoliopsida</taxon>
        <taxon>eudicotyledons</taxon>
        <taxon>Gunneridae</taxon>
        <taxon>Pentapetalae</taxon>
        <taxon>rosids</taxon>
        <taxon>fabids</taxon>
        <taxon>Fabales</taxon>
        <taxon>Fabaceae</taxon>
        <taxon>Papilionoideae</taxon>
        <taxon>50 kb inversion clade</taxon>
        <taxon>NPAAA clade</taxon>
        <taxon>indigoferoid/millettioid clade</taxon>
        <taxon>Phaseoleae</taxon>
        <taxon>Flemingia</taxon>
    </lineage>
</organism>
<sequence length="128" mass="14287">MALGRTLVIYQTVISCELRKTSFHKKSALGVPSSLPKRKSHKEVRGFKVASKLQYISLIRSGPPRALGGFDVRGRKRICKEEERECSDRPVAASNRRCSSSLRYGGDVKMDALIVLISEREGSCSDRM</sequence>
<keyword evidence="2" id="KW-1185">Reference proteome</keyword>
<evidence type="ECO:0000313" key="2">
    <source>
        <dbReference type="Proteomes" id="UP001603857"/>
    </source>
</evidence>
<protein>
    <submittedName>
        <fullName evidence="1">Uncharacterized protein</fullName>
    </submittedName>
</protein>
<accession>A0ABD1MIB2</accession>
<proteinExistence type="predicted"/>
<dbReference type="PROSITE" id="PS51257">
    <property type="entry name" value="PROKAR_LIPOPROTEIN"/>
    <property type="match status" value="1"/>
</dbReference>